<evidence type="ECO:0000313" key="2">
    <source>
        <dbReference type="EMBL" id="RMA64279.1"/>
    </source>
</evidence>
<keyword evidence="3" id="KW-1185">Reference proteome</keyword>
<dbReference type="EMBL" id="REFC01000012">
    <property type="protein sequence ID" value="RMA64279.1"/>
    <property type="molecule type" value="Genomic_DNA"/>
</dbReference>
<gene>
    <name evidence="2" type="ORF">BXY75_1152</name>
</gene>
<reference evidence="2 3" key="1">
    <citation type="submission" date="2018-10" db="EMBL/GenBank/DDBJ databases">
        <title>Genomic Encyclopedia of Archaeal and Bacterial Type Strains, Phase II (KMG-II): from individual species to whole genera.</title>
        <authorList>
            <person name="Goeker M."/>
        </authorList>
    </citation>
    <scope>NUCLEOTIDE SEQUENCE [LARGE SCALE GENOMIC DNA]</scope>
    <source>
        <strain evidence="2 3">DSM 23424</strain>
    </source>
</reference>
<evidence type="ECO:0000313" key="3">
    <source>
        <dbReference type="Proteomes" id="UP000271339"/>
    </source>
</evidence>
<evidence type="ECO:0000256" key="1">
    <source>
        <dbReference type="SAM" id="MobiDB-lite"/>
    </source>
</evidence>
<feature type="region of interest" description="Disordered" evidence="1">
    <location>
        <begin position="1"/>
        <end position="30"/>
    </location>
</feature>
<dbReference type="Proteomes" id="UP000271339">
    <property type="component" value="Unassembled WGS sequence"/>
</dbReference>
<sequence length="79" mass="9078">MSNLTKKRKHADFQDSYHRSSNFNKITKKEGFTLKGNGKLKLADSGNLEMSKTYKKKISSAMDSMRHRMDMTSTGDEEE</sequence>
<dbReference type="AlphaFoldDB" id="A0A3L9YYX9"/>
<name>A0A3L9YYX9_9FLAO</name>
<protein>
    <submittedName>
        <fullName evidence="2">Uncharacterized protein</fullName>
    </submittedName>
</protein>
<dbReference type="RefSeq" id="WP_121906739.1">
    <property type="nucleotide sequence ID" value="NZ_REFC01000012.1"/>
</dbReference>
<proteinExistence type="predicted"/>
<accession>A0A3L9YYX9</accession>
<feature type="compositionally biased region" description="Basic residues" evidence="1">
    <location>
        <begin position="1"/>
        <end position="10"/>
    </location>
</feature>
<organism evidence="2 3">
    <name type="scientific">Ulvibacter antarcticus</name>
    <dbReference type="NCBI Taxonomy" id="442714"/>
    <lineage>
        <taxon>Bacteria</taxon>
        <taxon>Pseudomonadati</taxon>
        <taxon>Bacteroidota</taxon>
        <taxon>Flavobacteriia</taxon>
        <taxon>Flavobacteriales</taxon>
        <taxon>Flavobacteriaceae</taxon>
        <taxon>Ulvibacter</taxon>
    </lineage>
</organism>
<comment type="caution">
    <text evidence="2">The sequence shown here is derived from an EMBL/GenBank/DDBJ whole genome shotgun (WGS) entry which is preliminary data.</text>
</comment>
<dbReference type="OrthoDB" id="1163974at2"/>